<organism evidence="3">
    <name type="scientific">Micromonas pusilla (strain CCMP1545)</name>
    <name type="common">Picoplanktonic green alga</name>
    <dbReference type="NCBI Taxonomy" id="564608"/>
    <lineage>
        <taxon>Eukaryota</taxon>
        <taxon>Viridiplantae</taxon>
        <taxon>Chlorophyta</taxon>
        <taxon>Mamiellophyceae</taxon>
        <taxon>Mamiellales</taxon>
        <taxon>Mamiellaceae</taxon>
        <taxon>Micromonas</taxon>
    </lineage>
</organism>
<gene>
    <name evidence="2" type="ORF">MICPUCDRAFT_53594</name>
</gene>
<accession>C1N787</accession>
<dbReference type="EMBL" id="GG663749">
    <property type="protein sequence ID" value="EEH52067.1"/>
    <property type="molecule type" value="Genomic_DNA"/>
</dbReference>
<dbReference type="RefSeq" id="XP_003063694.1">
    <property type="nucleotide sequence ID" value="XM_003063648.1"/>
</dbReference>
<protein>
    <submittedName>
        <fullName evidence="2">Predicted protein</fullName>
    </submittedName>
</protein>
<proteinExistence type="predicted"/>
<sequence>MPRLLLAAAAVACVLFATPPTALAAELECPTIDVDTQNSVAVACLGDDEGLCGEQCFSAIRDAALARSDDVEIACGDGLDDVLEQVKGCMKREAGLDWVDCDGRNVQRIVDYADKIKCEGGGTLADKLE</sequence>
<reference evidence="2 3" key="1">
    <citation type="journal article" date="2009" name="Science">
        <title>Green evolution and dynamic adaptations revealed by genomes of the marine picoeukaryotes Micromonas.</title>
        <authorList>
            <person name="Worden A.Z."/>
            <person name="Lee J.H."/>
            <person name="Mock T."/>
            <person name="Rouze P."/>
            <person name="Simmons M.P."/>
            <person name="Aerts A.L."/>
            <person name="Allen A.E."/>
            <person name="Cuvelier M.L."/>
            <person name="Derelle E."/>
            <person name="Everett M.V."/>
            <person name="Foulon E."/>
            <person name="Grimwood J."/>
            <person name="Gundlach H."/>
            <person name="Henrissat B."/>
            <person name="Napoli C."/>
            <person name="McDonald S.M."/>
            <person name="Parker M.S."/>
            <person name="Rombauts S."/>
            <person name="Salamov A."/>
            <person name="Von Dassow P."/>
            <person name="Badger J.H."/>
            <person name="Coutinho P.M."/>
            <person name="Demir E."/>
            <person name="Dubchak I."/>
            <person name="Gentemann C."/>
            <person name="Eikrem W."/>
            <person name="Gready J.E."/>
            <person name="John U."/>
            <person name="Lanier W."/>
            <person name="Lindquist E.A."/>
            <person name="Lucas S."/>
            <person name="Mayer K.F."/>
            <person name="Moreau H."/>
            <person name="Not F."/>
            <person name="Otillar R."/>
            <person name="Panaud O."/>
            <person name="Pangilinan J."/>
            <person name="Paulsen I."/>
            <person name="Piegu B."/>
            <person name="Poliakov A."/>
            <person name="Robbens S."/>
            <person name="Schmutz J."/>
            <person name="Toulza E."/>
            <person name="Wyss T."/>
            <person name="Zelensky A."/>
            <person name="Zhou K."/>
            <person name="Armbrust E.V."/>
            <person name="Bhattacharya D."/>
            <person name="Goodenough U.W."/>
            <person name="Van de Peer Y."/>
            <person name="Grigoriev I.V."/>
        </authorList>
    </citation>
    <scope>NUCLEOTIDE SEQUENCE [LARGE SCALE GENOMIC DNA]</scope>
    <source>
        <strain evidence="2 3">CCMP1545</strain>
    </source>
</reference>
<dbReference type="GeneID" id="9689296"/>
<evidence type="ECO:0000313" key="3">
    <source>
        <dbReference type="Proteomes" id="UP000001876"/>
    </source>
</evidence>
<dbReference type="KEGG" id="mpp:MICPUCDRAFT_53594"/>
<feature type="chain" id="PRO_5002912345" evidence="1">
    <location>
        <begin position="25"/>
        <end position="129"/>
    </location>
</feature>
<keyword evidence="1" id="KW-0732">Signal</keyword>
<evidence type="ECO:0000313" key="2">
    <source>
        <dbReference type="EMBL" id="EEH52067.1"/>
    </source>
</evidence>
<dbReference type="Proteomes" id="UP000001876">
    <property type="component" value="Unassembled WGS sequence"/>
</dbReference>
<dbReference type="OrthoDB" id="10594019at2759"/>
<feature type="signal peptide" evidence="1">
    <location>
        <begin position="1"/>
        <end position="24"/>
    </location>
</feature>
<dbReference type="AlphaFoldDB" id="C1N787"/>
<keyword evidence="3" id="KW-1185">Reference proteome</keyword>
<evidence type="ECO:0000256" key="1">
    <source>
        <dbReference type="SAM" id="SignalP"/>
    </source>
</evidence>
<name>C1N787_MICPC</name>